<keyword evidence="2" id="KW-0479">Metal-binding</keyword>
<dbReference type="InterPro" id="IPR039058">
    <property type="entry name" value="Yippee_fam"/>
</dbReference>
<accession>A0A3B6RAA5</accession>
<dbReference type="PaxDb" id="4565-Traes_7AS_0B394DED8.1"/>
<evidence type="ECO:0000256" key="4">
    <source>
        <dbReference type="SAM" id="MobiDB-lite"/>
    </source>
</evidence>
<keyword evidence="7" id="KW-1185">Reference proteome</keyword>
<sequence length="264" mass="30730">MGNFASRDASSSVKEAQRVSATSCRPKDSRRKHWDSESIQDWLEMAELAGPRVYSCCHCWNHVCLHDDVISKAFHVNNFTKGRNGRAFLSSHAMNITTGAKEDRQFMTGLHTVTDIHCRGCREVLGWKYERAYEESQKYKEGKFIFEKDKIVQKNSREMAELVGPRVYSCRHCRNHVCLLDDIISKAFQGRNGHAFLSYHAMNVTTGAKEDRQLMTGLHMITNIHCRDCQEVLGWKYERAYEESQKYKEGRFIFEQAKIMQENW</sequence>
<dbReference type="OMA" id="CHETLGW"/>
<proteinExistence type="inferred from homology"/>
<reference evidence="6" key="2">
    <citation type="submission" date="2018-10" db="UniProtKB">
        <authorList>
            <consortium name="EnsemblPlants"/>
        </authorList>
    </citation>
    <scope>IDENTIFICATION</scope>
</reference>
<dbReference type="InterPro" id="IPR034751">
    <property type="entry name" value="Yippee"/>
</dbReference>
<organism evidence="6">
    <name type="scientific">Triticum aestivum</name>
    <name type="common">Wheat</name>
    <dbReference type="NCBI Taxonomy" id="4565"/>
    <lineage>
        <taxon>Eukaryota</taxon>
        <taxon>Viridiplantae</taxon>
        <taxon>Streptophyta</taxon>
        <taxon>Embryophyta</taxon>
        <taxon>Tracheophyta</taxon>
        <taxon>Spermatophyta</taxon>
        <taxon>Magnoliopsida</taxon>
        <taxon>Liliopsida</taxon>
        <taxon>Poales</taxon>
        <taxon>Poaceae</taxon>
        <taxon>BOP clade</taxon>
        <taxon>Pooideae</taxon>
        <taxon>Triticodae</taxon>
        <taxon>Triticeae</taxon>
        <taxon>Triticinae</taxon>
        <taxon>Triticum</taxon>
    </lineage>
</organism>
<dbReference type="PANTHER" id="PTHR13848">
    <property type="entry name" value="PROTEIN YIPPEE-LIKE CG15309-RELATED"/>
    <property type="match status" value="1"/>
</dbReference>
<protein>
    <recommendedName>
        <fullName evidence="5">Yippee domain-containing protein</fullName>
    </recommendedName>
</protein>
<dbReference type="Gramene" id="TraesCS7A03G0026800.1">
    <property type="protein sequence ID" value="TraesCS7A03G0026800.1.CDS"/>
    <property type="gene ID" value="TraesCS7A03G0026800"/>
</dbReference>
<evidence type="ECO:0000256" key="1">
    <source>
        <dbReference type="ARBA" id="ARBA00005613"/>
    </source>
</evidence>
<dbReference type="STRING" id="4565.A0A3B6RAA5"/>
<dbReference type="EnsemblPlants" id="TraesCS7A02G012800.1">
    <property type="protein sequence ID" value="TraesCS7A02G012800.1"/>
    <property type="gene ID" value="TraesCS7A02G012800"/>
</dbReference>
<dbReference type="AlphaFoldDB" id="A0A3B6RAA5"/>
<comment type="similarity">
    <text evidence="1">Belongs to the yippee family.</text>
</comment>
<feature type="domain" description="Yippee" evidence="5">
    <location>
        <begin position="166"/>
        <end position="263"/>
    </location>
</feature>
<keyword evidence="3" id="KW-0862">Zinc</keyword>
<feature type="domain" description="Yippee" evidence="5">
    <location>
        <begin position="52"/>
        <end position="155"/>
    </location>
</feature>
<dbReference type="Proteomes" id="UP000019116">
    <property type="component" value="Chromosome 7A"/>
</dbReference>
<dbReference type="InterPro" id="IPR004910">
    <property type="entry name" value="Yippee/Mis18/Cereblon"/>
</dbReference>
<reference evidence="6" key="1">
    <citation type="submission" date="2018-08" db="EMBL/GenBank/DDBJ databases">
        <authorList>
            <person name="Rossello M."/>
        </authorList>
    </citation>
    <scope>NUCLEOTIDE SEQUENCE [LARGE SCALE GENOMIC DNA]</scope>
    <source>
        <strain evidence="6">cv. Chinese Spring</strain>
    </source>
</reference>
<evidence type="ECO:0000259" key="5">
    <source>
        <dbReference type="PROSITE" id="PS51792"/>
    </source>
</evidence>
<dbReference type="OrthoDB" id="6407410at2759"/>
<dbReference type="GO" id="GO:0046872">
    <property type="term" value="F:metal ion binding"/>
    <property type="evidence" value="ECO:0007669"/>
    <property type="project" value="UniProtKB-KW"/>
</dbReference>
<evidence type="ECO:0000256" key="3">
    <source>
        <dbReference type="ARBA" id="ARBA00022833"/>
    </source>
</evidence>
<name>A0A3B6RAA5_WHEAT</name>
<feature type="compositionally biased region" description="Polar residues" evidence="4">
    <location>
        <begin position="8"/>
        <end position="23"/>
    </location>
</feature>
<feature type="region of interest" description="Disordered" evidence="4">
    <location>
        <begin position="1"/>
        <end position="29"/>
    </location>
</feature>
<dbReference type="Pfam" id="PF03226">
    <property type="entry name" value="Yippee-Mis18"/>
    <property type="match status" value="2"/>
</dbReference>
<evidence type="ECO:0000256" key="2">
    <source>
        <dbReference type="ARBA" id="ARBA00022723"/>
    </source>
</evidence>
<dbReference type="PROSITE" id="PS51792">
    <property type="entry name" value="YIPPEE"/>
    <property type="match status" value="2"/>
</dbReference>
<evidence type="ECO:0000313" key="6">
    <source>
        <dbReference type="EnsemblPlants" id="TraesCS7A02G012800.1"/>
    </source>
</evidence>
<dbReference type="Gramene" id="TraesCS7A02G012800.1">
    <property type="protein sequence ID" value="TraesCS7A02G012800.1"/>
    <property type="gene ID" value="TraesCS7A02G012800"/>
</dbReference>
<evidence type="ECO:0000313" key="7">
    <source>
        <dbReference type="Proteomes" id="UP000019116"/>
    </source>
</evidence>